<dbReference type="InterPro" id="IPR006680">
    <property type="entry name" value="Amidohydro-rel"/>
</dbReference>
<dbReference type="PANTHER" id="PTHR43135">
    <property type="entry name" value="ALPHA-D-RIBOSE 1-METHYLPHOSPHONATE 5-TRIPHOSPHATE DIPHOSPHATASE"/>
    <property type="match status" value="1"/>
</dbReference>
<proteinExistence type="predicted"/>
<dbReference type="InterPro" id="IPR051781">
    <property type="entry name" value="Metallo-dep_Hydrolase"/>
</dbReference>
<dbReference type="Proteomes" id="UP000320184">
    <property type="component" value="Unassembled WGS sequence"/>
</dbReference>
<keyword evidence="3" id="KW-0378">Hydrolase</keyword>
<sequence>MRARRVIQHAARVVVWIAGGALLAPAASGAKTDILAFTGATVHTVTGPTIGNATIVVEDGKITQVGADVTPSPDAHVVSCVGKHIYPGMISANTVLGLTEIGSVRGTNDFEETGNVNPDVRAEVQINPESDLIPVARVNGITRVLVVPQGGAVAGTAAVVTLDGWTYEDMTVKAPAGLLVQWPNMTPVHAWWETRSDEEQKKAREQAIENIRNTFDNARAYWKARDAEKKMGIPRHDRDVKWDAMGKALRGEIPVMFRASALNQIHAVLKFVDEQNLPNVILVDGEDSWRVADELKARNIAVITGSTLAMPARRYEPYDEAFTVPARLQAAGVRYCISDGGSPFVAMNARNLPYNAAMASAFGLPRDEALKSVTLYPAQILGVADRFGSIEPGKVADLVVTDGDLLEIATHVEQVYIAGWPISMETRQTRLFAKYDTRPRGPMARKR</sequence>
<dbReference type="Gene3D" id="3.20.20.140">
    <property type="entry name" value="Metal-dependent hydrolases"/>
    <property type="match status" value="1"/>
</dbReference>
<keyword evidence="1" id="KW-0732">Signal</keyword>
<dbReference type="InterPro" id="IPR032466">
    <property type="entry name" value="Metal_Hydrolase"/>
</dbReference>
<feature type="signal peptide" evidence="1">
    <location>
        <begin position="1"/>
        <end position="26"/>
    </location>
</feature>
<name>A0A538SI90_UNCEI</name>
<dbReference type="InterPro" id="IPR011059">
    <property type="entry name" value="Metal-dep_hydrolase_composite"/>
</dbReference>
<evidence type="ECO:0000313" key="4">
    <source>
        <dbReference type="Proteomes" id="UP000320184"/>
    </source>
</evidence>
<feature type="domain" description="Amidohydrolase-related" evidence="2">
    <location>
        <begin position="355"/>
        <end position="407"/>
    </location>
</feature>
<evidence type="ECO:0000259" key="2">
    <source>
        <dbReference type="Pfam" id="PF01979"/>
    </source>
</evidence>
<dbReference type="SUPFAM" id="SSF51556">
    <property type="entry name" value="Metallo-dependent hydrolases"/>
    <property type="match status" value="1"/>
</dbReference>
<dbReference type="SUPFAM" id="SSF51338">
    <property type="entry name" value="Composite domain of metallo-dependent hydrolases"/>
    <property type="match status" value="1"/>
</dbReference>
<dbReference type="Pfam" id="PF01979">
    <property type="entry name" value="Amidohydro_1"/>
    <property type="match status" value="1"/>
</dbReference>
<dbReference type="GO" id="GO:0016810">
    <property type="term" value="F:hydrolase activity, acting on carbon-nitrogen (but not peptide) bonds"/>
    <property type="evidence" value="ECO:0007669"/>
    <property type="project" value="InterPro"/>
</dbReference>
<gene>
    <name evidence="3" type="ORF">E6K73_06715</name>
</gene>
<dbReference type="PANTHER" id="PTHR43135:SF3">
    <property type="entry name" value="ALPHA-D-RIBOSE 1-METHYLPHOSPHONATE 5-TRIPHOSPHATE DIPHOSPHATASE"/>
    <property type="match status" value="1"/>
</dbReference>
<dbReference type="AlphaFoldDB" id="A0A538SI90"/>
<feature type="chain" id="PRO_5021836513" evidence="1">
    <location>
        <begin position="27"/>
        <end position="447"/>
    </location>
</feature>
<reference evidence="3 4" key="1">
    <citation type="journal article" date="2019" name="Nat. Microbiol.">
        <title>Mediterranean grassland soil C-N compound turnover is dependent on rainfall and depth, and is mediated by genomically divergent microorganisms.</title>
        <authorList>
            <person name="Diamond S."/>
            <person name="Andeer P.F."/>
            <person name="Li Z."/>
            <person name="Crits-Christoph A."/>
            <person name="Burstein D."/>
            <person name="Anantharaman K."/>
            <person name="Lane K.R."/>
            <person name="Thomas B.C."/>
            <person name="Pan C."/>
            <person name="Northen T.R."/>
            <person name="Banfield J.F."/>
        </authorList>
    </citation>
    <scope>NUCLEOTIDE SEQUENCE [LARGE SCALE GENOMIC DNA]</scope>
    <source>
        <strain evidence="3">WS_3</strain>
    </source>
</reference>
<dbReference type="Gene3D" id="2.30.40.10">
    <property type="entry name" value="Urease, subunit C, domain 1"/>
    <property type="match status" value="1"/>
</dbReference>
<organism evidence="3 4">
    <name type="scientific">Eiseniibacteriota bacterium</name>
    <dbReference type="NCBI Taxonomy" id="2212470"/>
    <lineage>
        <taxon>Bacteria</taxon>
        <taxon>Candidatus Eiseniibacteriota</taxon>
    </lineage>
</organism>
<evidence type="ECO:0000256" key="1">
    <source>
        <dbReference type="SAM" id="SignalP"/>
    </source>
</evidence>
<evidence type="ECO:0000313" key="3">
    <source>
        <dbReference type="EMBL" id="TMQ51085.1"/>
    </source>
</evidence>
<protein>
    <submittedName>
        <fullName evidence="3">Amidohydrolase</fullName>
    </submittedName>
</protein>
<dbReference type="EMBL" id="VBOT01000081">
    <property type="protein sequence ID" value="TMQ51085.1"/>
    <property type="molecule type" value="Genomic_DNA"/>
</dbReference>
<comment type="caution">
    <text evidence="3">The sequence shown here is derived from an EMBL/GenBank/DDBJ whole genome shotgun (WGS) entry which is preliminary data.</text>
</comment>
<accession>A0A538SI90</accession>